<proteinExistence type="predicted"/>
<sequence>MIALPNSLETAVYILQPSDRPHRHPPSPLYTLQPHSIRHLPAAISVLLCRRCPLFHCFISYSVIALLPLCCSLSVACPVRPLCCPAAVSSVPLPMPVACPSAALCGCPVESLPFSLPVLCLCSSVGYVPCLPRHFLTVNYGSG</sequence>
<reference evidence="1 2" key="1">
    <citation type="submission" date="2021-01" db="EMBL/GenBank/DDBJ databases">
        <title>Genomic Encyclopedia of Type Strains, Phase IV (KMG-IV): sequencing the most valuable type-strain genomes for metagenomic binning, comparative biology and taxonomic classification.</title>
        <authorList>
            <person name="Goeker M."/>
        </authorList>
    </citation>
    <scope>NUCLEOTIDE SEQUENCE [LARGE SCALE GENOMIC DNA]</scope>
    <source>
        <strain evidence="1 2">DSM 100968</strain>
    </source>
</reference>
<dbReference type="Proteomes" id="UP000823201">
    <property type="component" value="Unassembled WGS sequence"/>
</dbReference>
<keyword evidence="2" id="KW-1185">Reference proteome</keyword>
<comment type="caution">
    <text evidence="1">The sequence shown here is derived from an EMBL/GenBank/DDBJ whole genome shotgun (WGS) entry which is preliminary data.</text>
</comment>
<name>A0ABS2Q923_9BACL</name>
<gene>
    <name evidence="1" type="ORF">JOC27_001280</name>
</gene>
<evidence type="ECO:0000313" key="1">
    <source>
        <dbReference type="EMBL" id="MBM7657830.1"/>
    </source>
</evidence>
<protein>
    <submittedName>
        <fullName evidence="1">Uncharacterized protein</fullName>
    </submittedName>
</protein>
<accession>A0ABS2Q923</accession>
<evidence type="ECO:0000313" key="2">
    <source>
        <dbReference type="Proteomes" id="UP000823201"/>
    </source>
</evidence>
<organism evidence="1 2">
    <name type="scientific">Sporolactobacillus spathodeae</name>
    <dbReference type="NCBI Taxonomy" id="1465502"/>
    <lineage>
        <taxon>Bacteria</taxon>
        <taxon>Bacillati</taxon>
        <taxon>Bacillota</taxon>
        <taxon>Bacilli</taxon>
        <taxon>Bacillales</taxon>
        <taxon>Sporolactobacillaceae</taxon>
        <taxon>Sporolactobacillus</taxon>
    </lineage>
</organism>
<dbReference type="EMBL" id="JAFBEV010000009">
    <property type="protein sequence ID" value="MBM7657830.1"/>
    <property type="molecule type" value="Genomic_DNA"/>
</dbReference>